<dbReference type="SUPFAM" id="SSF55008">
    <property type="entry name" value="HMA, heavy metal-associated domain"/>
    <property type="match status" value="1"/>
</dbReference>
<reference evidence="3" key="1">
    <citation type="journal article" date="2015" name="Nature">
        <title>rRNA introns, odd ribosomes, and small enigmatic genomes across a large radiation of phyla.</title>
        <authorList>
            <person name="Brown C.T."/>
            <person name="Hug L.A."/>
            <person name="Thomas B.C."/>
            <person name="Sharon I."/>
            <person name="Castelle C.J."/>
            <person name="Singh A."/>
            <person name="Wilkins M.J."/>
            <person name="Williams K.H."/>
            <person name="Banfield J.F."/>
        </authorList>
    </citation>
    <scope>NUCLEOTIDE SEQUENCE [LARGE SCALE GENOMIC DNA]</scope>
</reference>
<dbReference type="AlphaFoldDB" id="A0A0G0LR23"/>
<dbReference type="InterPro" id="IPR006121">
    <property type="entry name" value="HMA_dom"/>
</dbReference>
<sequence>MSQIQVVNIKCGGCEKNITESLVKSGLQDVRIDVSTQTVSFEGSVETAEKILTKMGYPKAGTPEAKKLSKKAKSFVSCAIGRIK</sequence>
<organism evidence="3 4">
    <name type="scientific">candidate division CPR2 bacterium GW2011_GWC2_39_10</name>
    <dbReference type="NCBI Taxonomy" id="1618345"/>
    <lineage>
        <taxon>Bacteria</taxon>
        <taxon>Bacteria division CPR2</taxon>
    </lineage>
</organism>
<feature type="domain" description="HMA" evidence="2">
    <location>
        <begin position="4"/>
        <end position="54"/>
    </location>
</feature>
<evidence type="ECO:0000259" key="2">
    <source>
        <dbReference type="Pfam" id="PF00403"/>
    </source>
</evidence>
<dbReference type="Proteomes" id="UP000034207">
    <property type="component" value="Unassembled WGS sequence"/>
</dbReference>
<dbReference type="GO" id="GO:0046872">
    <property type="term" value="F:metal ion binding"/>
    <property type="evidence" value="ECO:0007669"/>
    <property type="project" value="UniProtKB-KW"/>
</dbReference>
<name>A0A0G0LR23_UNCC2</name>
<protein>
    <recommendedName>
        <fullName evidence="2">HMA domain-containing protein</fullName>
    </recommendedName>
</protein>
<dbReference type="Gene3D" id="3.30.70.100">
    <property type="match status" value="1"/>
</dbReference>
<evidence type="ECO:0000313" key="4">
    <source>
        <dbReference type="Proteomes" id="UP000034207"/>
    </source>
</evidence>
<comment type="caution">
    <text evidence="3">The sequence shown here is derived from an EMBL/GenBank/DDBJ whole genome shotgun (WGS) entry which is preliminary data.</text>
</comment>
<dbReference type="Pfam" id="PF00403">
    <property type="entry name" value="HMA"/>
    <property type="match status" value="1"/>
</dbReference>
<gene>
    <name evidence="3" type="ORF">UT18_C0019G0004</name>
</gene>
<dbReference type="InterPro" id="IPR036163">
    <property type="entry name" value="HMA_dom_sf"/>
</dbReference>
<dbReference type="CDD" id="cd00371">
    <property type="entry name" value="HMA"/>
    <property type="match status" value="1"/>
</dbReference>
<proteinExistence type="predicted"/>
<dbReference type="InterPro" id="IPR017969">
    <property type="entry name" value="Heavy-metal-associated_CS"/>
</dbReference>
<dbReference type="EMBL" id="LBVV01000019">
    <property type="protein sequence ID" value="KKQ93502.1"/>
    <property type="molecule type" value="Genomic_DNA"/>
</dbReference>
<keyword evidence="1" id="KW-0479">Metal-binding</keyword>
<evidence type="ECO:0000313" key="3">
    <source>
        <dbReference type="EMBL" id="KKQ93502.1"/>
    </source>
</evidence>
<dbReference type="STRING" id="1618345.UT18_C0019G0004"/>
<accession>A0A0G0LR23</accession>
<evidence type="ECO:0000256" key="1">
    <source>
        <dbReference type="ARBA" id="ARBA00022723"/>
    </source>
</evidence>
<dbReference type="PROSITE" id="PS01047">
    <property type="entry name" value="HMA_1"/>
    <property type="match status" value="1"/>
</dbReference>
<dbReference type="PATRIC" id="fig|1618345.3.peg.980"/>